<comment type="caution">
    <text evidence="1">The sequence shown here is derived from an EMBL/GenBank/DDBJ whole genome shotgun (WGS) entry which is preliminary data.</text>
</comment>
<dbReference type="Proteomes" id="UP000557217">
    <property type="component" value="Unassembled WGS sequence"/>
</dbReference>
<proteinExistence type="predicted"/>
<dbReference type="EMBL" id="JACHGZ010000005">
    <property type="protein sequence ID" value="MBB5148304.1"/>
    <property type="molecule type" value="Genomic_DNA"/>
</dbReference>
<gene>
    <name evidence="1" type="ORF">HNR36_000690</name>
</gene>
<evidence type="ECO:0000313" key="1">
    <source>
        <dbReference type="EMBL" id="MBB5148304.1"/>
    </source>
</evidence>
<accession>A0A840PT04</accession>
<organism evidence="1 2">
    <name type="scientific">Ureibacillus thermosphaericus</name>
    <dbReference type="NCBI Taxonomy" id="51173"/>
    <lineage>
        <taxon>Bacteria</taxon>
        <taxon>Bacillati</taxon>
        <taxon>Bacillota</taxon>
        <taxon>Bacilli</taxon>
        <taxon>Bacillales</taxon>
        <taxon>Caryophanaceae</taxon>
        <taxon>Ureibacillus</taxon>
    </lineage>
</organism>
<dbReference type="AlphaFoldDB" id="A0A840PT04"/>
<name>A0A840PT04_URETH</name>
<reference evidence="1 2" key="1">
    <citation type="submission" date="2020-08" db="EMBL/GenBank/DDBJ databases">
        <title>Genomic Encyclopedia of Type Strains, Phase IV (KMG-IV): sequencing the most valuable type-strain genomes for metagenomic binning, comparative biology and taxonomic classification.</title>
        <authorList>
            <person name="Goeker M."/>
        </authorList>
    </citation>
    <scope>NUCLEOTIDE SEQUENCE [LARGE SCALE GENOMIC DNA]</scope>
    <source>
        <strain evidence="1 2">DSM 10633</strain>
    </source>
</reference>
<protein>
    <submittedName>
        <fullName evidence="1">Uncharacterized protein</fullName>
    </submittedName>
</protein>
<sequence length="29" mass="3193">MLKLRVFAQVEELSAREGVVYALAVEVTA</sequence>
<keyword evidence="2" id="KW-1185">Reference proteome</keyword>
<evidence type="ECO:0000313" key="2">
    <source>
        <dbReference type="Proteomes" id="UP000557217"/>
    </source>
</evidence>